<reference evidence="1" key="2">
    <citation type="journal article" date="2022" name="New Phytol.">
        <title>Evolutionary transition to the ectomycorrhizal habit in the genomes of a hyperdiverse lineage of mushroom-forming fungi.</title>
        <authorList>
            <person name="Looney B."/>
            <person name="Miyauchi S."/>
            <person name="Morin E."/>
            <person name="Drula E."/>
            <person name="Courty P.E."/>
            <person name="Kohler A."/>
            <person name="Kuo A."/>
            <person name="LaButti K."/>
            <person name="Pangilinan J."/>
            <person name="Lipzen A."/>
            <person name="Riley R."/>
            <person name="Andreopoulos W."/>
            <person name="He G."/>
            <person name="Johnson J."/>
            <person name="Nolan M."/>
            <person name="Tritt A."/>
            <person name="Barry K.W."/>
            <person name="Grigoriev I.V."/>
            <person name="Nagy L.G."/>
            <person name="Hibbett D."/>
            <person name="Henrissat B."/>
            <person name="Matheny P.B."/>
            <person name="Labbe J."/>
            <person name="Martin F.M."/>
        </authorList>
    </citation>
    <scope>NUCLEOTIDE SEQUENCE</scope>
    <source>
        <strain evidence="1">HHB10654</strain>
    </source>
</reference>
<dbReference type="EMBL" id="MU277200">
    <property type="protein sequence ID" value="KAI0064141.1"/>
    <property type="molecule type" value="Genomic_DNA"/>
</dbReference>
<evidence type="ECO:0000313" key="1">
    <source>
        <dbReference type="EMBL" id="KAI0064141.1"/>
    </source>
</evidence>
<organism evidence="1 2">
    <name type="scientific">Artomyces pyxidatus</name>
    <dbReference type="NCBI Taxonomy" id="48021"/>
    <lineage>
        <taxon>Eukaryota</taxon>
        <taxon>Fungi</taxon>
        <taxon>Dikarya</taxon>
        <taxon>Basidiomycota</taxon>
        <taxon>Agaricomycotina</taxon>
        <taxon>Agaricomycetes</taxon>
        <taxon>Russulales</taxon>
        <taxon>Auriscalpiaceae</taxon>
        <taxon>Artomyces</taxon>
    </lineage>
</organism>
<reference evidence="1" key="1">
    <citation type="submission" date="2021-03" db="EMBL/GenBank/DDBJ databases">
        <authorList>
            <consortium name="DOE Joint Genome Institute"/>
            <person name="Ahrendt S."/>
            <person name="Looney B.P."/>
            <person name="Miyauchi S."/>
            <person name="Morin E."/>
            <person name="Drula E."/>
            <person name="Courty P.E."/>
            <person name="Chicoki N."/>
            <person name="Fauchery L."/>
            <person name="Kohler A."/>
            <person name="Kuo A."/>
            <person name="Labutti K."/>
            <person name="Pangilinan J."/>
            <person name="Lipzen A."/>
            <person name="Riley R."/>
            <person name="Andreopoulos W."/>
            <person name="He G."/>
            <person name="Johnson J."/>
            <person name="Barry K.W."/>
            <person name="Grigoriev I.V."/>
            <person name="Nagy L."/>
            <person name="Hibbett D."/>
            <person name="Henrissat B."/>
            <person name="Matheny P.B."/>
            <person name="Labbe J."/>
            <person name="Martin F."/>
        </authorList>
    </citation>
    <scope>NUCLEOTIDE SEQUENCE</scope>
    <source>
        <strain evidence="1">HHB10654</strain>
    </source>
</reference>
<evidence type="ECO:0000313" key="2">
    <source>
        <dbReference type="Proteomes" id="UP000814140"/>
    </source>
</evidence>
<gene>
    <name evidence="1" type="ORF">BV25DRAFT_347037</name>
</gene>
<comment type="caution">
    <text evidence="1">The sequence shown here is derived from an EMBL/GenBank/DDBJ whole genome shotgun (WGS) entry which is preliminary data.</text>
</comment>
<sequence>MNWGRRFKRTSICNSTGYIKAVQCSPTPTAMRDFTHPGAWGQNLATPNLFLKASAMVLSYFSGDGYCTPTSMPTTLGSSQAYQQGSVSTNWTTRQIKEAIDPALFRRSSAVALSYLARDVSTSFVLAYAVYSLDGLVHPPANAGLSTQIIMTSIRTFLWTVYWWFQSLNFTGIWVIGHECAHGAFSPSRRICDFFGFAIHTALGTPYQRWKHVHAIHHHQHALIDHLNIRQGPQHTTSELQEAVEGPAYLLCAFTIQHVRELFSIVKSTLYGQKVSSTLFDRKNRVDTLLSDVGFLAVASVMYQAASRLGAAPVAGIYVVPWFFLSFWLGALWLVQHSDEQIFARRKYRRGTLSTIDRDFLGWQGRYFLHNMAHCHIVHHLFPKLPFYNAPEATKQVQNLLGSDYLYSDTPILEALASILKHSEVMS</sequence>
<accession>A0ACB8T7K9</accession>
<dbReference type="Proteomes" id="UP000814140">
    <property type="component" value="Unassembled WGS sequence"/>
</dbReference>
<keyword evidence="2" id="KW-1185">Reference proteome</keyword>
<name>A0ACB8T7K9_9AGAM</name>
<protein>
    <submittedName>
        <fullName evidence="1">Uncharacterized protein</fullName>
    </submittedName>
</protein>
<proteinExistence type="predicted"/>